<comment type="caution">
    <text evidence="5">Lacks conserved residue(s) required for the propagation of feature annotation.</text>
</comment>
<evidence type="ECO:0000256" key="3">
    <source>
        <dbReference type="ARBA" id="ARBA00023239"/>
    </source>
</evidence>
<feature type="binding site" evidence="5">
    <location>
        <position position="209"/>
    </location>
    <ligand>
        <name>3-dehydroquinate</name>
        <dbReference type="ChEBI" id="CHEBI:32364"/>
    </ligand>
</feature>
<keyword evidence="5" id="KW-0028">Amino-acid biosynthesis</keyword>
<evidence type="ECO:0000256" key="2">
    <source>
        <dbReference type="ARBA" id="ARBA00023141"/>
    </source>
</evidence>
<name>A0A498RC47_9FIRM</name>
<protein>
    <recommendedName>
        <fullName evidence="5">3-dehydroquinate dehydratase</fullName>
        <shortName evidence="5">3-dehydroquinase</shortName>
        <ecNumber evidence="5">4.2.1.10</ecNumber>
    </recommendedName>
    <alternativeName>
        <fullName evidence="5">Type I DHQase</fullName>
    </alternativeName>
    <alternativeName>
        <fullName evidence="5">Type I dehydroquinase</fullName>
        <shortName evidence="5">DHQ1</shortName>
    </alternativeName>
</protein>
<dbReference type="PANTHER" id="PTHR43699">
    <property type="entry name" value="3-DEHYDROQUINATE DEHYDRATASE"/>
    <property type="match status" value="1"/>
</dbReference>
<dbReference type="GO" id="GO:0046279">
    <property type="term" value="P:3,4-dihydroxybenzoate biosynthetic process"/>
    <property type="evidence" value="ECO:0007669"/>
    <property type="project" value="TreeGrafter"/>
</dbReference>
<dbReference type="GO" id="GO:0008652">
    <property type="term" value="P:amino acid biosynthetic process"/>
    <property type="evidence" value="ECO:0007669"/>
    <property type="project" value="UniProtKB-KW"/>
</dbReference>
<organism evidence="6 7">
    <name type="scientific">Lucifera butyrica</name>
    <dbReference type="NCBI Taxonomy" id="1351585"/>
    <lineage>
        <taxon>Bacteria</taxon>
        <taxon>Bacillati</taxon>
        <taxon>Bacillota</taxon>
        <taxon>Negativicutes</taxon>
        <taxon>Veillonellales</taxon>
        <taxon>Veillonellaceae</taxon>
        <taxon>Lucifera</taxon>
    </lineage>
</organism>
<dbReference type="InterPro" id="IPR013785">
    <property type="entry name" value="Aldolase_TIM"/>
</dbReference>
<dbReference type="HAMAP" id="MF_00214">
    <property type="entry name" value="AroD"/>
    <property type="match status" value="1"/>
</dbReference>
<evidence type="ECO:0000256" key="1">
    <source>
        <dbReference type="ARBA" id="ARBA00001864"/>
    </source>
</evidence>
<dbReference type="FunFam" id="3.20.20.70:FF:000047">
    <property type="entry name" value="3-dehydroquinate dehydratase"/>
    <property type="match status" value="1"/>
</dbReference>
<dbReference type="Proteomes" id="UP000277811">
    <property type="component" value="Unassembled WGS sequence"/>
</dbReference>
<evidence type="ECO:0000313" key="7">
    <source>
        <dbReference type="Proteomes" id="UP000277811"/>
    </source>
</evidence>
<proteinExistence type="inferred from homology"/>
<dbReference type="GO" id="GO:0009423">
    <property type="term" value="P:chorismate biosynthetic process"/>
    <property type="evidence" value="ECO:0007669"/>
    <property type="project" value="UniProtKB-UniRule"/>
</dbReference>
<feature type="active site" description="Proton donor/acceptor" evidence="5">
    <location>
        <position position="140"/>
    </location>
</feature>
<dbReference type="Gene3D" id="3.20.20.70">
    <property type="entry name" value="Aldolase class I"/>
    <property type="match status" value="1"/>
</dbReference>
<dbReference type="OrthoDB" id="9813659at2"/>
<keyword evidence="7" id="KW-1185">Reference proteome</keyword>
<feature type="binding site" evidence="5">
    <location>
        <position position="228"/>
    </location>
    <ligand>
        <name>3-dehydroquinate</name>
        <dbReference type="ChEBI" id="CHEBI:32364"/>
    </ligand>
</feature>
<comment type="subunit">
    <text evidence="5">Homodimer.</text>
</comment>
<evidence type="ECO:0000313" key="6">
    <source>
        <dbReference type="EMBL" id="VBB09094.1"/>
    </source>
</evidence>
<feature type="active site" description="Schiff-base intermediate with substrate" evidence="5">
    <location>
        <position position="167"/>
    </location>
</feature>
<keyword evidence="4 5" id="KW-0704">Schiff base</keyword>
<dbReference type="NCBIfam" id="TIGR01093">
    <property type="entry name" value="aroD"/>
    <property type="match status" value="1"/>
</dbReference>
<dbReference type="InterPro" id="IPR050146">
    <property type="entry name" value="Type-I_3-dehydroquinase"/>
</dbReference>
<accession>A0A498RC47</accession>
<dbReference type="UniPathway" id="UPA00053">
    <property type="reaction ID" value="UER00086"/>
</dbReference>
<feature type="binding site" evidence="5">
    <location>
        <begin position="42"/>
        <end position="44"/>
    </location>
    <ligand>
        <name>3-dehydroquinate</name>
        <dbReference type="ChEBI" id="CHEBI:32364"/>
    </ligand>
</feature>
<feature type="binding site" evidence="5">
    <location>
        <position position="78"/>
    </location>
    <ligand>
        <name>3-dehydroquinate</name>
        <dbReference type="ChEBI" id="CHEBI:32364"/>
    </ligand>
</feature>
<dbReference type="CDD" id="cd00502">
    <property type="entry name" value="DHQase_I"/>
    <property type="match status" value="1"/>
</dbReference>
<dbReference type="GO" id="GO:0009073">
    <property type="term" value="P:aromatic amino acid family biosynthetic process"/>
    <property type="evidence" value="ECO:0007669"/>
    <property type="project" value="UniProtKB-KW"/>
</dbReference>
<comment type="similarity">
    <text evidence="5">Belongs to the type-I 3-dehydroquinase family.</text>
</comment>
<dbReference type="SUPFAM" id="SSF51569">
    <property type="entry name" value="Aldolase"/>
    <property type="match status" value="1"/>
</dbReference>
<reference evidence="6 7" key="1">
    <citation type="submission" date="2018-06" db="EMBL/GenBank/DDBJ databases">
        <authorList>
            <person name="Strepis N."/>
        </authorList>
    </citation>
    <scope>NUCLEOTIDE SEQUENCE [LARGE SCALE GENOMIC DNA]</scope>
    <source>
        <strain evidence="6">LUCI</strain>
    </source>
</reference>
<dbReference type="GO" id="GO:0003855">
    <property type="term" value="F:3-dehydroquinate dehydratase activity"/>
    <property type="evidence" value="ECO:0007669"/>
    <property type="project" value="UniProtKB-UniRule"/>
</dbReference>
<sequence length="251" mass="27484">MKGKMIGEGTRPLICTPLVGKTKDIILLELVTVLEKEPDIIEWRVDFFTQIADTAAVIEVAKAIRNAAGSIPIIFTIRSIREGGQPISLSDREAIELNAAICKHTDVEYVDCELSNEPENIKYLREVARQNNTKIIASFHNFDYTPGKDILLQKFVDAQEYGLDVGKVAVMPKALDDVLTLLSVTLEARRKVKIPLISMSMGGYGAVTRMIGGVFGSSLTFAVGQNASAPGQVPIDDLRTVLHIVEKSMGR</sequence>
<feature type="binding site" evidence="5">
    <location>
        <position position="232"/>
    </location>
    <ligand>
        <name>3-dehydroquinate</name>
        <dbReference type="ChEBI" id="CHEBI:32364"/>
    </ligand>
</feature>
<comment type="catalytic activity">
    <reaction evidence="1 5">
        <text>3-dehydroquinate = 3-dehydroshikimate + H2O</text>
        <dbReference type="Rhea" id="RHEA:21096"/>
        <dbReference type="ChEBI" id="CHEBI:15377"/>
        <dbReference type="ChEBI" id="CHEBI:16630"/>
        <dbReference type="ChEBI" id="CHEBI:32364"/>
        <dbReference type="EC" id="4.2.1.10"/>
    </reaction>
</comment>
<dbReference type="PANTHER" id="PTHR43699:SF1">
    <property type="entry name" value="3-DEHYDROQUINATE DEHYDRATASE"/>
    <property type="match status" value="1"/>
</dbReference>
<dbReference type="RefSeq" id="WP_122629910.1">
    <property type="nucleotide sequence ID" value="NZ_UPPP01000105.1"/>
</dbReference>
<keyword evidence="2 5" id="KW-0057">Aromatic amino acid biosynthesis</keyword>
<dbReference type="EC" id="4.2.1.10" evidence="5"/>
<dbReference type="EMBL" id="UPPP01000105">
    <property type="protein sequence ID" value="VBB09094.1"/>
    <property type="molecule type" value="Genomic_DNA"/>
</dbReference>
<comment type="function">
    <text evidence="5">Involved in the third step of the chorismate pathway, which leads to the biosynthesis of aromatic amino acids. Catalyzes the cis-dehydration of 3-dehydroquinate (DHQ) and introduces the first double bond of the aromatic ring to yield 3-dehydroshikimate.</text>
</comment>
<dbReference type="InterPro" id="IPR001381">
    <property type="entry name" value="DHquinase_I"/>
</dbReference>
<dbReference type="AlphaFoldDB" id="A0A498RC47"/>
<dbReference type="Pfam" id="PF01487">
    <property type="entry name" value="DHquinase_I"/>
    <property type="match status" value="1"/>
</dbReference>
<evidence type="ECO:0000256" key="5">
    <source>
        <dbReference type="HAMAP-Rule" id="MF_00214"/>
    </source>
</evidence>
<evidence type="ECO:0000256" key="4">
    <source>
        <dbReference type="ARBA" id="ARBA00023270"/>
    </source>
</evidence>
<keyword evidence="3 5" id="KW-0456">Lyase</keyword>
<comment type="pathway">
    <text evidence="5">Metabolic intermediate biosynthesis; chorismate biosynthesis; chorismate from D-erythrose 4-phosphate and phosphoenolpyruvate: step 3/7.</text>
</comment>
<gene>
    <name evidence="5" type="primary">aroD</name>
    <name evidence="6" type="ORF">LUCI_4380</name>
</gene>